<dbReference type="SMART" id="SM00388">
    <property type="entry name" value="HisKA"/>
    <property type="match status" value="1"/>
</dbReference>
<evidence type="ECO:0000313" key="18">
    <source>
        <dbReference type="EMBL" id="RGP36863.1"/>
    </source>
</evidence>
<dbReference type="CDD" id="cd00082">
    <property type="entry name" value="HisKA"/>
    <property type="match status" value="1"/>
</dbReference>
<keyword evidence="7" id="KW-0808">Transferase</keyword>
<keyword evidence="12 15" id="KW-1133">Transmembrane helix</keyword>
<gene>
    <name evidence="18" type="ORF">D1012_11935</name>
</gene>
<dbReference type="InterPro" id="IPR003594">
    <property type="entry name" value="HATPase_dom"/>
</dbReference>
<dbReference type="Gene3D" id="1.10.287.130">
    <property type="match status" value="1"/>
</dbReference>
<evidence type="ECO:0000256" key="3">
    <source>
        <dbReference type="ARBA" id="ARBA00012438"/>
    </source>
</evidence>
<evidence type="ECO:0000259" key="16">
    <source>
        <dbReference type="PROSITE" id="PS50109"/>
    </source>
</evidence>
<evidence type="ECO:0000256" key="4">
    <source>
        <dbReference type="ARBA" id="ARBA00022475"/>
    </source>
</evidence>
<dbReference type="SUPFAM" id="SSF47384">
    <property type="entry name" value="Homodimeric domain of signal transducing histidine kinase"/>
    <property type="match status" value="1"/>
</dbReference>
<dbReference type="SMART" id="SM00304">
    <property type="entry name" value="HAMP"/>
    <property type="match status" value="1"/>
</dbReference>
<dbReference type="SUPFAM" id="SSF55874">
    <property type="entry name" value="ATPase domain of HSP90 chaperone/DNA topoisomerase II/histidine kinase"/>
    <property type="match status" value="1"/>
</dbReference>
<evidence type="ECO:0000256" key="12">
    <source>
        <dbReference type="ARBA" id="ARBA00022989"/>
    </source>
</evidence>
<evidence type="ECO:0000256" key="1">
    <source>
        <dbReference type="ARBA" id="ARBA00000085"/>
    </source>
</evidence>
<feature type="domain" description="HAMP" evidence="17">
    <location>
        <begin position="181"/>
        <end position="232"/>
    </location>
</feature>
<dbReference type="PANTHER" id="PTHR44936">
    <property type="entry name" value="SENSOR PROTEIN CREC"/>
    <property type="match status" value="1"/>
</dbReference>
<organism evidence="18 19">
    <name type="scientific">Pseudotabrizicola alkalilacus</name>
    <dbReference type="NCBI Taxonomy" id="2305252"/>
    <lineage>
        <taxon>Bacteria</taxon>
        <taxon>Pseudomonadati</taxon>
        <taxon>Pseudomonadota</taxon>
        <taxon>Alphaproteobacteria</taxon>
        <taxon>Rhodobacterales</taxon>
        <taxon>Paracoccaceae</taxon>
        <taxon>Pseudotabrizicola</taxon>
    </lineage>
</organism>
<keyword evidence="8 15" id="KW-0812">Transmembrane</keyword>
<evidence type="ECO:0000256" key="14">
    <source>
        <dbReference type="ARBA" id="ARBA00023136"/>
    </source>
</evidence>
<evidence type="ECO:0000256" key="5">
    <source>
        <dbReference type="ARBA" id="ARBA00022519"/>
    </source>
</evidence>
<feature type="domain" description="Histidine kinase" evidence="16">
    <location>
        <begin position="240"/>
        <end position="440"/>
    </location>
</feature>
<dbReference type="EC" id="2.7.13.3" evidence="3"/>
<dbReference type="AlphaFoldDB" id="A0A411Z1C7"/>
<keyword evidence="5" id="KW-0997">Cell inner membrane</keyword>
<keyword evidence="6" id="KW-0597">Phosphoprotein</keyword>
<dbReference type="SMART" id="SM00387">
    <property type="entry name" value="HATPase_c"/>
    <property type="match status" value="1"/>
</dbReference>
<dbReference type="PROSITE" id="PS50885">
    <property type="entry name" value="HAMP"/>
    <property type="match status" value="1"/>
</dbReference>
<dbReference type="InterPro" id="IPR005467">
    <property type="entry name" value="His_kinase_dom"/>
</dbReference>
<proteinExistence type="predicted"/>
<dbReference type="RefSeq" id="WP_118152474.1">
    <property type="nucleotide sequence ID" value="NZ_QWEY01000006.1"/>
</dbReference>
<keyword evidence="11" id="KW-0067">ATP-binding</keyword>
<dbReference type="GO" id="GO:0005524">
    <property type="term" value="F:ATP binding"/>
    <property type="evidence" value="ECO:0007669"/>
    <property type="project" value="UniProtKB-KW"/>
</dbReference>
<dbReference type="GO" id="GO:0005886">
    <property type="term" value="C:plasma membrane"/>
    <property type="evidence" value="ECO:0007669"/>
    <property type="project" value="UniProtKB-SubCell"/>
</dbReference>
<comment type="caution">
    <text evidence="18">The sequence shown here is derived from an EMBL/GenBank/DDBJ whole genome shotgun (WGS) entry which is preliminary data.</text>
</comment>
<evidence type="ECO:0000256" key="9">
    <source>
        <dbReference type="ARBA" id="ARBA00022741"/>
    </source>
</evidence>
<accession>A0A411Z1C7</accession>
<dbReference type="PRINTS" id="PR00344">
    <property type="entry name" value="BCTRLSENSOR"/>
</dbReference>
<dbReference type="PROSITE" id="PS50109">
    <property type="entry name" value="HIS_KIN"/>
    <property type="match status" value="1"/>
</dbReference>
<evidence type="ECO:0000256" key="13">
    <source>
        <dbReference type="ARBA" id="ARBA00023012"/>
    </source>
</evidence>
<keyword evidence="13" id="KW-0902">Two-component regulatory system</keyword>
<keyword evidence="14 15" id="KW-0472">Membrane</keyword>
<dbReference type="OrthoDB" id="9804645at2"/>
<evidence type="ECO:0000313" key="19">
    <source>
        <dbReference type="Proteomes" id="UP000284547"/>
    </source>
</evidence>
<evidence type="ECO:0000256" key="7">
    <source>
        <dbReference type="ARBA" id="ARBA00022679"/>
    </source>
</evidence>
<evidence type="ECO:0000256" key="8">
    <source>
        <dbReference type="ARBA" id="ARBA00022692"/>
    </source>
</evidence>
<keyword evidence="4" id="KW-1003">Cell membrane</keyword>
<dbReference type="Pfam" id="PF00672">
    <property type="entry name" value="HAMP"/>
    <property type="match status" value="1"/>
</dbReference>
<reference evidence="18 19" key="1">
    <citation type="submission" date="2018-08" db="EMBL/GenBank/DDBJ databases">
        <title>Flavobacterium tibetense sp. nov., isolated from a wetland YonghuCo on Tibetan Plateau.</title>
        <authorList>
            <person name="Phurbu D."/>
            <person name="Lu H."/>
            <person name="Xing P."/>
        </authorList>
    </citation>
    <scope>NUCLEOTIDE SEQUENCE [LARGE SCALE GENOMIC DNA]</scope>
    <source>
        <strain evidence="18 19">DJC</strain>
    </source>
</reference>
<dbReference type="InterPro" id="IPR036097">
    <property type="entry name" value="HisK_dim/P_sf"/>
</dbReference>
<comment type="catalytic activity">
    <reaction evidence="1">
        <text>ATP + protein L-histidine = ADP + protein N-phospho-L-histidine.</text>
        <dbReference type="EC" id="2.7.13.3"/>
    </reaction>
</comment>
<feature type="transmembrane region" description="Helical" evidence="15">
    <location>
        <begin position="12"/>
        <end position="37"/>
    </location>
</feature>
<evidence type="ECO:0000256" key="6">
    <source>
        <dbReference type="ARBA" id="ARBA00022553"/>
    </source>
</evidence>
<evidence type="ECO:0000256" key="10">
    <source>
        <dbReference type="ARBA" id="ARBA00022777"/>
    </source>
</evidence>
<dbReference type="Gene3D" id="3.30.565.10">
    <property type="entry name" value="Histidine kinase-like ATPase, C-terminal domain"/>
    <property type="match status" value="1"/>
</dbReference>
<keyword evidence="19" id="KW-1185">Reference proteome</keyword>
<dbReference type="EMBL" id="QWEY01000006">
    <property type="protein sequence ID" value="RGP36863.1"/>
    <property type="molecule type" value="Genomic_DNA"/>
</dbReference>
<name>A0A411Z1C7_9RHOB</name>
<dbReference type="InterPro" id="IPR036890">
    <property type="entry name" value="HATPase_C_sf"/>
</dbReference>
<keyword evidence="10" id="KW-0418">Kinase</keyword>
<sequence>MRLSLKPFLPRSLFGRAALILIVPTVTIQLIVSIAFIQRHFEGVTQQLVHGVVMELALMRDAVEAAGSVEAALAAVQPLAGAVEIGVELPVRSVATTDRRDWADLTARPVIAELRERLPNVLSIDLASIRGTVLLAEQTRHGPILFSLSRTRVSASNPHQLLVIMMLASVLMTLIAYMFLRNQLRPIKRLAEAAEAFGKGEAVPYRPRGALEVRAAGAAFLDMRLRIERAIETRTLMLSGVSHDLRTPITRLRLGLSMLPEDDEVQALLSDVREMERLVDEFLAFVRGDAMEEPVEADPAQIAARIVDNVARSGHSLDWESRLITPVMLRLRPQAVQRAVENLIGNAFRHANSVRLTLSANERSLRFTVEDNGPGIPEAQREAAMAPFTRLGTARDPNRGGGVGLGLSIAADVARSHGGRLVLGRSEALGGLRAELILAR</sequence>
<dbReference type="CDD" id="cd00075">
    <property type="entry name" value="HATPase"/>
    <property type="match status" value="1"/>
</dbReference>
<feature type="transmembrane region" description="Helical" evidence="15">
    <location>
        <begin position="161"/>
        <end position="180"/>
    </location>
</feature>
<dbReference type="GO" id="GO:0000155">
    <property type="term" value="F:phosphorelay sensor kinase activity"/>
    <property type="evidence" value="ECO:0007669"/>
    <property type="project" value="InterPro"/>
</dbReference>
<dbReference type="Pfam" id="PF00512">
    <property type="entry name" value="HisKA"/>
    <property type="match status" value="1"/>
</dbReference>
<dbReference type="PANTHER" id="PTHR44936:SF5">
    <property type="entry name" value="SENSOR HISTIDINE KINASE ENVZ"/>
    <property type="match status" value="1"/>
</dbReference>
<evidence type="ECO:0000256" key="2">
    <source>
        <dbReference type="ARBA" id="ARBA00004429"/>
    </source>
</evidence>
<comment type="subcellular location">
    <subcellularLocation>
        <location evidence="2">Cell inner membrane</location>
        <topology evidence="2">Multi-pass membrane protein</topology>
    </subcellularLocation>
</comment>
<dbReference type="Pfam" id="PF02518">
    <property type="entry name" value="HATPase_c"/>
    <property type="match status" value="1"/>
</dbReference>
<evidence type="ECO:0000256" key="11">
    <source>
        <dbReference type="ARBA" id="ARBA00022840"/>
    </source>
</evidence>
<evidence type="ECO:0000259" key="17">
    <source>
        <dbReference type="PROSITE" id="PS50885"/>
    </source>
</evidence>
<keyword evidence="9" id="KW-0547">Nucleotide-binding</keyword>
<dbReference type="Proteomes" id="UP000284547">
    <property type="component" value="Unassembled WGS sequence"/>
</dbReference>
<dbReference type="InterPro" id="IPR003661">
    <property type="entry name" value="HisK_dim/P_dom"/>
</dbReference>
<dbReference type="InterPro" id="IPR004358">
    <property type="entry name" value="Sig_transdc_His_kin-like_C"/>
</dbReference>
<protein>
    <recommendedName>
        <fullName evidence="3">histidine kinase</fullName>
        <ecNumber evidence="3">2.7.13.3</ecNumber>
    </recommendedName>
</protein>
<evidence type="ECO:0000256" key="15">
    <source>
        <dbReference type="SAM" id="Phobius"/>
    </source>
</evidence>
<dbReference type="InterPro" id="IPR003660">
    <property type="entry name" value="HAMP_dom"/>
</dbReference>
<dbReference type="InterPro" id="IPR050980">
    <property type="entry name" value="2C_sensor_his_kinase"/>
</dbReference>